<dbReference type="RefSeq" id="WP_207180229.1">
    <property type="nucleotide sequence ID" value="NZ_AP024480.1"/>
</dbReference>
<feature type="transmembrane region" description="Helical" evidence="9">
    <location>
        <begin position="299"/>
        <end position="320"/>
    </location>
</feature>
<sequence>MLLKLKNYFLRLSIKYKILILFYSIIVVTSLVLALFSYTISTNQLKEEVGNLLLRDTKRIAASIDFLQRDVNELSSFLFLDQRVQNFISPRPDFTKYSLEPLASLLASKDYISFIMLYSFQGDKYYFSNDNSTGVADFYELKSTDFLKQIIKNKGAPIWLSLNSLPFTLIAKNNYPKIAMARLLLDFNTYEPAGVLIICINIPTIEKIYMEDLKEKEACFFIADSSNKIISFESTTPQFTATFAQKLLNKNILSRENEIITANSSKLLITSSYIPTSNWRLVSIVSLENAINAIRNSFVLLYIRVLILCLIFAFVISMYFSSMLTAPLQKLVSSMKKVRQGNFREQVNIDPHASDEIAIVVSEYNNMVEKINELINKVLKLEIHKKEAELKALEAQINPHFLYNTLDTIFWKAEKSHDSEISEMIYSLSRLFRLTLNRGSEFIQVKGEKELIEHYLFLQSKRYKNRLQYSIEIDSEILDYYIPKLILQPFVENAIVHGMENSTAPTFIQITGKKEGENLCFTIKDNGIGMSKMQLDRIKDLLESGKEATFGYAIKNVNERLKLYYETHFKLNIQSQPGQGTEVKLILPIDYISVES</sequence>
<keyword evidence="3" id="KW-0597">Phosphoprotein</keyword>
<evidence type="ECO:0000256" key="3">
    <source>
        <dbReference type="ARBA" id="ARBA00022553"/>
    </source>
</evidence>
<accession>A0ABM7NJ51</accession>
<feature type="domain" description="HAMP" evidence="10">
    <location>
        <begin position="322"/>
        <end position="376"/>
    </location>
</feature>
<evidence type="ECO:0000313" key="12">
    <source>
        <dbReference type="Proteomes" id="UP000663623"/>
    </source>
</evidence>
<evidence type="ECO:0000256" key="7">
    <source>
        <dbReference type="ARBA" id="ARBA00022989"/>
    </source>
</evidence>
<dbReference type="InterPro" id="IPR003594">
    <property type="entry name" value="HATPase_dom"/>
</dbReference>
<dbReference type="PROSITE" id="PS50885">
    <property type="entry name" value="HAMP"/>
    <property type="match status" value="1"/>
</dbReference>
<dbReference type="InterPro" id="IPR003660">
    <property type="entry name" value="HAMP_dom"/>
</dbReference>
<evidence type="ECO:0000256" key="2">
    <source>
        <dbReference type="ARBA" id="ARBA00022475"/>
    </source>
</evidence>
<evidence type="ECO:0000256" key="5">
    <source>
        <dbReference type="ARBA" id="ARBA00022692"/>
    </source>
</evidence>
<dbReference type="SUPFAM" id="SSF55874">
    <property type="entry name" value="ATPase domain of HSP90 chaperone/DNA topoisomerase II/histidine kinase"/>
    <property type="match status" value="1"/>
</dbReference>
<evidence type="ECO:0000256" key="8">
    <source>
        <dbReference type="ARBA" id="ARBA00023136"/>
    </source>
</evidence>
<dbReference type="InterPro" id="IPR033479">
    <property type="entry name" value="dCache_1"/>
</dbReference>
<feature type="transmembrane region" description="Helical" evidence="9">
    <location>
        <begin position="20"/>
        <end position="40"/>
    </location>
</feature>
<name>A0ABM7NJ51_9FIRM</name>
<evidence type="ECO:0000259" key="10">
    <source>
        <dbReference type="PROSITE" id="PS50885"/>
    </source>
</evidence>
<dbReference type="Gene3D" id="3.30.565.10">
    <property type="entry name" value="Histidine kinase-like ATPase, C-terminal domain"/>
    <property type="match status" value="1"/>
</dbReference>
<keyword evidence="12" id="KW-1185">Reference proteome</keyword>
<comment type="subcellular location">
    <subcellularLocation>
        <location evidence="1">Cell membrane</location>
        <topology evidence="1">Multi-pass membrane protein</topology>
    </subcellularLocation>
</comment>
<dbReference type="Pfam" id="PF06580">
    <property type="entry name" value="His_kinase"/>
    <property type="match status" value="1"/>
</dbReference>
<evidence type="ECO:0000256" key="9">
    <source>
        <dbReference type="SAM" id="Phobius"/>
    </source>
</evidence>
<dbReference type="Pfam" id="PF00672">
    <property type="entry name" value="HAMP"/>
    <property type="match status" value="1"/>
</dbReference>
<gene>
    <name evidence="11" type="primary">yesM_2</name>
    <name evidence="11" type="ORF">CaldiYA01_00760</name>
</gene>
<dbReference type="Gene3D" id="6.10.340.10">
    <property type="match status" value="1"/>
</dbReference>
<proteinExistence type="predicted"/>
<keyword evidence="6 11" id="KW-0418">Kinase</keyword>
<dbReference type="InterPro" id="IPR010559">
    <property type="entry name" value="Sig_transdc_His_kin_internal"/>
</dbReference>
<dbReference type="PANTHER" id="PTHR34220">
    <property type="entry name" value="SENSOR HISTIDINE KINASE YPDA"/>
    <property type="match status" value="1"/>
</dbReference>
<dbReference type="Pfam" id="PF02743">
    <property type="entry name" value="dCache_1"/>
    <property type="match status" value="1"/>
</dbReference>
<keyword evidence="7 9" id="KW-1133">Transmembrane helix</keyword>
<protein>
    <submittedName>
        <fullName evidence="11">Sensor histidine kinase YesM</fullName>
    </submittedName>
</protein>
<dbReference type="GO" id="GO:0016301">
    <property type="term" value="F:kinase activity"/>
    <property type="evidence" value="ECO:0007669"/>
    <property type="project" value="UniProtKB-KW"/>
</dbReference>
<keyword evidence="4" id="KW-0808">Transferase</keyword>
<dbReference type="InterPro" id="IPR050640">
    <property type="entry name" value="Bact_2-comp_sensor_kinase"/>
</dbReference>
<evidence type="ECO:0000256" key="6">
    <source>
        <dbReference type="ARBA" id="ARBA00022777"/>
    </source>
</evidence>
<organism evidence="11 12">
    <name type="scientific">Caldicellulosiruptor diazotrophicus</name>
    <dbReference type="NCBI Taxonomy" id="2806205"/>
    <lineage>
        <taxon>Bacteria</taxon>
        <taxon>Bacillati</taxon>
        <taxon>Bacillota</taxon>
        <taxon>Bacillota incertae sedis</taxon>
        <taxon>Caldicellulosiruptorales</taxon>
        <taxon>Caldicellulosiruptoraceae</taxon>
        <taxon>Caldicellulosiruptor</taxon>
    </lineage>
</organism>
<keyword evidence="2" id="KW-1003">Cell membrane</keyword>
<evidence type="ECO:0000256" key="1">
    <source>
        <dbReference type="ARBA" id="ARBA00004651"/>
    </source>
</evidence>
<dbReference type="Pfam" id="PF02518">
    <property type="entry name" value="HATPase_c"/>
    <property type="match status" value="1"/>
</dbReference>
<evidence type="ECO:0000256" key="4">
    <source>
        <dbReference type="ARBA" id="ARBA00022679"/>
    </source>
</evidence>
<dbReference type="InterPro" id="IPR036890">
    <property type="entry name" value="HATPase_C_sf"/>
</dbReference>
<keyword evidence="8 9" id="KW-0472">Membrane</keyword>
<dbReference type="SUPFAM" id="SSF158472">
    <property type="entry name" value="HAMP domain-like"/>
    <property type="match status" value="1"/>
</dbReference>
<dbReference type="PANTHER" id="PTHR34220:SF7">
    <property type="entry name" value="SENSOR HISTIDINE KINASE YPDA"/>
    <property type="match status" value="1"/>
</dbReference>
<dbReference type="Proteomes" id="UP000663623">
    <property type="component" value="Chromosome"/>
</dbReference>
<evidence type="ECO:0000313" key="11">
    <source>
        <dbReference type="EMBL" id="BCS80116.1"/>
    </source>
</evidence>
<keyword evidence="5 9" id="KW-0812">Transmembrane</keyword>
<dbReference type="CDD" id="cd06225">
    <property type="entry name" value="HAMP"/>
    <property type="match status" value="1"/>
</dbReference>
<dbReference type="SMART" id="SM00304">
    <property type="entry name" value="HAMP"/>
    <property type="match status" value="1"/>
</dbReference>
<dbReference type="EMBL" id="AP024480">
    <property type="protein sequence ID" value="BCS80116.1"/>
    <property type="molecule type" value="Genomic_DNA"/>
</dbReference>
<reference evidence="11 12" key="1">
    <citation type="submission" date="2021-02" db="EMBL/GenBank/DDBJ databases">
        <title>Nitrogen-fixing ability and nitrogen fixation related genes of thermophilic fermentative bacteria in the genus Caldicellulosiruptor.</title>
        <authorList>
            <person name="Chen Y."/>
            <person name="Nishihara A."/>
            <person name="Haruta S."/>
        </authorList>
    </citation>
    <scope>NUCLEOTIDE SEQUENCE [LARGE SCALE GENOMIC DNA]</scope>
    <source>
        <strain evidence="11 12">YA01</strain>
    </source>
</reference>